<dbReference type="InterPro" id="IPR058357">
    <property type="entry name" value="DUF8044"/>
</dbReference>
<feature type="transmembrane region" description="Helical" evidence="1">
    <location>
        <begin position="32"/>
        <end position="51"/>
    </location>
</feature>
<comment type="caution">
    <text evidence="2">The sequence shown here is derived from an EMBL/GenBank/DDBJ whole genome shotgun (WGS) entry which is preliminary data.</text>
</comment>
<dbReference type="AlphaFoldDB" id="X1MSP6"/>
<gene>
    <name evidence="2" type="ORF">S06H3_14105</name>
</gene>
<dbReference type="EMBL" id="BARV01006895">
    <property type="protein sequence ID" value="GAI17715.1"/>
    <property type="molecule type" value="Genomic_DNA"/>
</dbReference>
<dbReference type="Pfam" id="PF26161">
    <property type="entry name" value="DUF8044"/>
    <property type="match status" value="1"/>
</dbReference>
<feature type="transmembrane region" description="Helical" evidence="1">
    <location>
        <begin position="58"/>
        <end position="79"/>
    </location>
</feature>
<feature type="transmembrane region" description="Helical" evidence="1">
    <location>
        <begin position="7"/>
        <end position="26"/>
    </location>
</feature>
<sequence length="85" mass="9519">MRIYNKYVVSLALSACLINTLLAFFGQNDLGIYFTINIIAYLVITLLYVYLNPRARRALNTVVVVLFGGFMVIVVTKGIEILSGR</sequence>
<reference evidence="2" key="1">
    <citation type="journal article" date="2014" name="Front. Microbiol.">
        <title>High frequency of phylogenetically diverse reductive dehalogenase-homologous genes in deep subseafloor sedimentary metagenomes.</title>
        <authorList>
            <person name="Kawai M."/>
            <person name="Futagami T."/>
            <person name="Toyoda A."/>
            <person name="Takaki Y."/>
            <person name="Nishi S."/>
            <person name="Hori S."/>
            <person name="Arai W."/>
            <person name="Tsubouchi T."/>
            <person name="Morono Y."/>
            <person name="Uchiyama I."/>
            <person name="Ito T."/>
            <person name="Fujiyama A."/>
            <person name="Inagaki F."/>
            <person name="Takami H."/>
        </authorList>
    </citation>
    <scope>NUCLEOTIDE SEQUENCE</scope>
    <source>
        <strain evidence="2">Expedition CK06-06</strain>
    </source>
</reference>
<accession>X1MSP6</accession>
<keyword evidence="1" id="KW-0472">Membrane</keyword>
<proteinExistence type="predicted"/>
<keyword evidence="1" id="KW-0812">Transmembrane</keyword>
<keyword evidence="1" id="KW-1133">Transmembrane helix</keyword>
<protein>
    <submittedName>
        <fullName evidence="2">Uncharacterized protein</fullName>
    </submittedName>
</protein>
<evidence type="ECO:0000256" key="1">
    <source>
        <dbReference type="SAM" id="Phobius"/>
    </source>
</evidence>
<evidence type="ECO:0000313" key="2">
    <source>
        <dbReference type="EMBL" id="GAI17715.1"/>
    </source>
</evidence>
<organism evidence="2">
    <name type="scientific">marine sediment metagenome</name>
    <dbReference type="NCBI Taxonomy" id="412755"/>
    <lineage>
        <taxon>unclassified sequences</taxon>
        <taxon>metagenomes</taxon>
        <taxon>ecological metagenomes</taxon>
    </lineage>
</organism>
<name>X1MSP6_9ZZZZ</name>